<dbReference type="Proteomes" id="UP000664218">
    <property type="component" value="Unassembled WGS sequence"/>
</dbReference>
<sequence length="99" mass="11600">MRQRNKQINIRVTEKDRTKIIKLAAKSRCKSLTDYILDKALNKEIIQYDLHEINARLSKIGGELNHLVMLCHQGKIKLVNLTKYTKELEELQEALKNIK</sequence>
<evidence type="ECO:0000313" key="1">
    <source>
        <dbReference type="EMBL" id="MBO1265269.1"/>
    </source>
</evidence>
<gene>
    <name evidence="1" type="ORF">J3A84_09535</name>
</gene>
<organism evidence="1 2">
    <name type="scientific">Proteiniclasticum aestuarii</name>
    <dbReference type="NCBI Taxonomy" id="2817862"/>
    <lineage>
        <taxon>Bacteria</taxon>
        <taxon>Bacillati</taxon>
        <taxon>Bacillota</taxon>
        <taxon>Clostridia</taxon>
        <taxon>Eubacteriales</taxon>
        <taxon>Clostridiaceae</taxon>
        <taxon>Proteiniclasticum</taxon>
    </lineage>
</organism>
<dbReference type="RefSeq" id="WP_207599787.1">
    <property type="nucleotide sequence ID" value="NZ_JAFNJU010000006.1"/>
</dbReference>
<dbReference type="InterPro" id="IPR053842">
    <property type="entry name" value="NikA-like"/>
</dbReference>
<keyword evidence="2" id="KW-1185">Reference proteome</keyword>
<dbReference type="EMBL" id="JAFNJU010000006">
    <property type="protein sequence ID" value="MBO1265269.1"/>
    <property type="molecule type" value="Genomic_DNA"/>
</dbReference>
<evidence type="ECO:0000313" key="2">
    <source>
        <dbReference type="Proteomes" id="UP000664218"/>
    </source>
</evidence>
<reference evidence="1" key="1">
    <citation type="submission" date="2021-03" db="EMBL/GenBank/DDBJ databases">
        <title>Proteiniclasticum marinus sp. nov., isolated from tidal flat sediment.</title>
        <authorList>
            <person name="Namirimu T."/>
            <person name="Yang J.-A."/>
            <person name="Yang S.-H."/>
            <person name="Kim Y.-J."/>
            <person name="Kwon K.K."/>
        </authorList>
    </citation>
    <scope>NUCLEOTIDE SEQUENCE</scope>
    <source>
        <strain evidence="1">SCR006</strain>
    </source>
</reference>
<name>A0A939H6V2_9CLOT</name>
<accession>A0A939H6V2</accession>
<dbReference type="AlphaFoldDB" id="A0A939H6V2"/>
<protein>
    <submittedName>
        <fullName evidence="1">Plasmid mobilization relaxosome protein MobC</fullName>
    </submittedName>
</protein>
<dbReference type="Pfam" id="PF21983">
    <property type="entry name" value="NikA-like"/>
    <property type="match status" value="1"/>
</dbReference>
<comment type="caution">
    <text evidence="1">The sequence shown here is derived from an EMBL/GenBank/DDBJ whole genome shotgun (WGS) entry which is preliminary data.</text>
</comment>
<proteinExistence type="predicted"/>